<dbReference type="RefSeq" id="WP_184727482.1">
    <property type="nucleotide sequence ID" value="NZ_JACHIW010000001.1"/>
</dbReference>
<feature type="region of interest" description="Disordered" evidence="1">
    <location>
        <begin position="1"/>
        <end position="58"/>
    </location>
</feature>
<evidence type="ECO:0000313" key="3">
    <source>
        <dbReference type="EMBL" id="MBB5156319.1"/>
    </source>
</evidence>
<gene>
    <name evidence="3" type="ORF">BJ970_003853</name>
</gene>
<name>A0A840QCR2_9PSEU</name>
<dbReference type="AlphaFoldDB" id="A0A840QCR2"/>
<evidence type="ECO:0000256" key="1">
    <source>
        <dbReference type="SAM" id="MobiDB-lite"/>
    </source>
</evidence>
<feature type="transmembrane region" description="Helical" evidence="2">
    <location>
        <begin position="117"/>
        <end position="135"/>
    </location>
</feature>
<feature type="transmembrane region" description="Helical" evidence="2">
    <location>
        <begin position="90"/>
        <end position="110"/>
    </location>
</feature>
<comment type="caution">
    <text evidence="3">The sequence shown here is derived from an EMBL/GenBank/DDBJ whole genome shotgun (WGS) entry which is preliminary data.</text>
</comment>
<proteinExistence type="predicted"/>
<reference evidence="3 4" key="1">
    <citation type="submission" date="2020-08" db="EMBL/GenBank/DDBJ databases">
        <title>Sequencing the genomes of 1000 actinobacteria strains.</title>
        <authorList>
            <person name="Klenk H.-P."/>
        </authorList>
    </citation>
    <scope>NUCLEOTIDE SEQUENCE [LARGE SCALE GENOMIC DNA]</scope>
    <source>
        <strain evidence="3 4">DSM 45584</strain>
    </source>
</reference>
<accession>A0A840QCR2</accession>
<keyword evidence="2" id="KW-0472">Membrane</keyword>
<protein>
    <submittedName>
        <fullName evidence="3">Uncharacterized protein</fullName>
    </submittedName>
</protein>
<feature type="transmembrane region" description="Helical" evidence="2">
    <location>
        <begin position="316"/>
        <end position="335"/>
    </location>
</feature>
<keyword evidence="2" id="KW-0812">Transmembrane</keyword>
<dbReference type="EMBL" id="JACHIW010000001">
    <property type="protein sequence ID" value="MBB5156319.1"/>
    <property type="molecule type" value="Genomic_DNA"/>
</dbReference>
<feature type="transmembrane region" description="Helical" evidence="2">
    <location>
        <begin position="65"/>
        <end position="84"/>
    </location>
</feature>
<feature type="transmembrane region" description="Helical" evidence="2">
    <location>
        <begin position="341"/>
        <end position="362"/>
    </location>
</feature>
<sequence>MDSFETAVPERDSRTPGPGHGKHLEMTERDHQPEVPPAASGIAVRPVPGPGTSAPDAAPGRRATAFSLAALGIAVLPSGLLALGSSTVPGYAIGWAAGWIVVAAVLWLLDARTPRRWAGWALLAAVPQAVVAVMFAEPIGLVSLFAVVASPVLAMLAYRQFARPARDLAELDVEIPVPFDAVDSGRLLIGRDRIVLAHRGSGGYLRHALPLAELALAQPGELSADGGWWPLPGGTGIRLRRGPVLRLVAGVQQWLVPVADPPLVAAIVQRRATAAWPLRTGPQDLAAWQRLRDWAVARTTTVRQGRSAQGYRGLRLLLGIVLMVFGSMLLTTAIGRELGDPVPWIATVVTLGLAVFLVVGWLRVRRRLDFAELHRLPPGSPAWGDLSPDHAPLPHWQPWR</sequence>
<organism evidence="3 4">
    <name type="scientific">Saccharopolyspora phatthalungensis</name>
    <dbReference type="NCBI Taxonomy" id="664693"/>
    <lineage>
        <taxon>Bacteria</taxon>
        <taxon>Bacillati</taxon>
        <taxon>Actinomycetota</taxon>
        <taxon>Actinomycetes</taxon>
        <taxon>Pseudonocardiales</taxon>
        <taxon>Pseudonocardiaceae</taxon>
        <taxon>Saccharopolyspora</taxon>
    </lineage>
</organism>
<evidence type="ECO:0000256" key="2">
    <source>
        <dbReference type="SAM" id="Phobius"/>
    </source>
</evidence>
<feature type="compositionally biased region" description="Basic and acidic residues" evidence="1">
    <location>
        <begin position="22"/>
        <end position="33"/>
    </location>
</feature>
<keyword evidence="4" id="KW-1185">Reference proteome</keyword>
<keyword evidence="2" id="KW-1133">Transmembrane helix</keyword>
<feature type="transmembrane region" description="Helical" evidence="2">
    <location>
        <begin position="141"/>
        <end position="158"/>
    </location>
</feature>
<dbReference type="Proteomes" id="UP000584374">
    <property type="component" value="Unassembled WGS sequence"/>
</dbReference>
<evidence type="ECO:0000313" key="4">
    <source>
        <dbReference type="Proteomes" id="UP000584374"/>
    </source>
</evidence>